<keyword evidence="2" id="KW-1185">Reference proteome</keyword>
<dbReference type="SUPFAM" id="SSF48403">
    <property type="entry name" value="Ankyrin repeat"/>
    <property type="match status" value="1"/>
</dbReference>
<dbReference type="KEGG" id="ffu:CLAFUR5_11591"/>
<organism evidence="1 2">
    <name type="scientific">Passalora fulva</name>
    <name type="common">Tomato leaf mold</name>
    <name type="synonym">Cladosporium fulvum</name>
    <dbReference type="NCBI Taxonomy" id="5499"/>
    <lineage>
        <taxon>Eukaryota</taxon>
        <taxon>Fungi</taxon>
        <taxon>Dikarya</taxon>
        <taxon>Ascomycota</taxon>
        <taxon>Pezizomycotina</taxon>
        <taxon>Dothideomycetes</taxon>
        <taxon>Dothideomycetidae</taxon>
        <taxon>Mycosphaerellales</taxon>
        <taxon>Mycosphaerellaceae</taxon>
        <taxon>Fulvia</taxon>
    </lineage>
</organism>
<dbReference type="GeneID" id="71991469"/>
<gene>
    <name evidence="1" type="ORF">CLAFUR5_11591</name>
</gene>
<accession>A0A9Q8PDZ7</accession>
<dbReference type="AlphaFoldDB" id="A0A9Q8PDZ7"/>
<dbReference type="Proteomes" id="UP000756132">
    <property type="component" value="Chromosome 8"/>
</dbReference>
<sequence length="249" mass="27390">MAPANAMRLCTEACKTDDVLRMEQAISVASQSGSRFTVQDVVQRGLRRAAARSAVQVLRYVIEQGVDIKKLVAKDIMINDEPLEPSVEVLEILVAHGWDVNSRGDSWPLLWYVVEYPDLVRWCLDHRAEVDIPDDPPQANADGTESRTKLPRPTILSLAASSSSIETFELLRAQGAPLDQRTLHLAVKTATSLAPKGGSTGHVRRLVPSLAGTFPSCKPCRTGEAENRKDDAYITVSQPFKMIDNTRVT</sequence>
<dbReference type="Gene3D" id="1.25.40.20">
    <property type="entry name" value="Ankyrin repeat-containing domain"/>
    <property type="match status" value="1"/>
</dbReference>
<proteinExistence type="predicted"/>
<dbReference type="InterPro" id="IPR036770">
    <property type="entry name" value="Ankyrin_rpt-contain_sf"/>
</dbReference>
<dbReference type="RefSeq" id="XP_047765052.1">
    <property type="nucleotide sequence ID" value="XM_047910739.1"/>
</dbReference>
<dbReference type="EMBL" id="CP090170">
    <property type="protein sequence ID" value="UJO20686.1"/>
    <property type="molecule type" value="Genomic_DNA"/>
</dbReference>
<protein>
    <submittedName>
        <fullName evidence="1">Uncharacterized protein</fullName>
    </submittedName>
</protein>
<evidence type="ECO:0000313" key="2">
    <source>
        <dbReference type="Proteomes" id="UP000756132"/>
    </source>
</evidence>
<evidence type="ECO:0000313" key="1">
    <source>
        <dbReference type="EMBL" id="UJO20686.1"/>
    </source>
</evidence>
<reference evidence="1" key="2">
    <citation type="journal article" date="2022" name="Microb. Genom.">
        <title>A chromosome-scale genome assembly of the tomato pathogen Cladosporium fulvum reveals a compartmentalized genome architecture and the presence of a dispensable chromosome.</title>
        <authorList>
            <person name="Zaccaron A.Z."/>
            <person name="Chen L.H."/>
            <person name="Samaras A."/>
            <person name="Stergiopoulos I."/>
        </authorList>
    </citation>
    <scope>NUCLEOTIDE SEQUENCE</scope>
    <source>
        <strain evidence="1">Race5_Kim</strain>
    </source>
</reference>
<dbReference type="OrthoDB" id="426293at2759"/>
<reference evidence="1" key="1">
    <citation type="submission" date="2021-12" db="EMBL/GenBank/DDBJ databases">
        <authorList>
            <person name="Zaccaron A."/>
            <person name="Stergiopoulos I."/>
        </authorList>
    </citation>
    <scope>NUCLEOTIDE SEQUENCE</scope>
    <source>
        <strain evidence="1">Race5_Kim</strain>
    </source>
</reference>
<name>A0A9Q8PDZ7_PASFU</name>